<feature type="transmembrane region" description="Helical" evidence="1">
    <location>
        <begin position="278"/>
        <end position="298"/>
    </location>
</feature>
<reference evidence="2 3" key="1">
    <citation type="submission" date="2021-02" db="EMBL/GenBank/DDBJ databases">
        <title>Complete Genome Sequence of Arcanobacterium phocisimile strain DSM 26142T from a harbour seal.</title>
        <authorList>
            <person name="Borowiak M."/>
            <person name="Alssahen M."/>
            <person name="Malorny B."/>
            <person name="Laemmler C."/>
            <person name="Siebert U."/>
            <person name="Ploetz M."/>
            <person name="Abdulmawjood A."/>
        </authorList>
    </citation>
    <scope>NUCLEOTIDE SEQUENCE [LARGE SCALE GENOMIC DNA]</scope>
    <source>
        <strain evidence="2 3">DSM 26142</strain>
    </source>
</reference>
<dbReference type="RefSeq" id="WP_204423642.1">
    <property type="nucleotide sequence ID" value="NZ_CP070228.1"/>
</dbReference>
<feature type="transmembrane region" description="Helical" evidence="1">
    <location>
        <begin position="209"/>
        <end position="235"/>
    </location>
</feature>
<keyword evidence="1" id="KW-0472">Membrane</keyword>
<proteinExistence type="predicted"/>
<evidence type="ECO:0000313" key="3">
    <source>
        <dbReference type="Proteomes" id="UP000602653"/>
    </source>
</evidence>
<organism evidence="2 3">
    <name type="scientific">Arcanobacterium phocisimile</name>
    <dbReference type="NCBI Taxonomy" id="1302235"/>
    <lineage>
        <taxon>Bacteria</taxon>
        <taxon>Bacillati</taxon>
        <taxon>Actinomycetota</taxon>
        <taxon>Actinomycetes</taxon>
        <taxon>Actinomycetales</taxon>
        <taxon>Actinomycetaceae</taxon>
        <taxon>Arcanobacterium</taxon>
    </lineage>
</organism>
<evidence type="ECO:0000256" key="1">
    <source>
        <dbReference type="SAM" id="Phobius"/>
    </source>
</evidence>
<evidence type="ECO:0000313" key="2">
    <source>
        <dbReference type="EMBL" id="QRV01691.1"/>
    </source>
</evidence>
<dbReference type="PANTHER" id="PTHR30503:SF3">
    <property type="entry name" value="INNER MEMBRANE PROTEIN YEDI"/>
    <property type="match status" value="1"/>
</dbReference>
<keyword evidence="1" id="KW-1133">Transmembrane helix</keyword>
<dbReference type="PIRSF" id="PIRSF016660">
    <property type="entry name" value="YedI"/>
    <property type="match status" value="1"/>
</dbReference>
<dbReference type="Proteomes" id="UP000602653">
    <property type="component" value="Chromosome"/>
</dbReference>
<protein>
    <submittedName>
        <fullName evidence="2">DUF808 domain-containing protein</fullName>
    </submittedName>
</protein>
<keyword evidence="1" id="KW-0812">Transmembrane</keyword>
<gene>
    <name evidence="2" type="ORF">JTE88_06225</name>
</gene>
<dbReference type="InterPro" id="IPR008526">
    <property type="entry name" value="YedI"/>
</dbReference>
<sequence length="311" mass="33209">MAGGLIALVDDVTALAKIAAASLDDVAAGAARAGTKTLGVVIDDTAVTPQYIKGLGPQRELPIIWRITKGSLRNKLVFILPAVLLLSVVAPWSLPYLLIAGGSYLCFEGAHKIVERVIGNSTHTPAIHTQSEDSMVRQAVRTDFILSSEIMVIALNEVTDSTLWQKLAILIFVAFLITLFVYGVVAVIVKTDDVGLLLSTKKSRSFQILGTLLIKAMPCVLRILTVVGTAAMIWVGGHMLIVQLAEIGLDHPHHILQGAIDPVVARAGSFIGWVVETFSSAIVGFLWGAILVGLSSAYGKLHKNYALRDGN</sequence>
<feature type="transmembrane region" description="Helical" evidence="1">
    <location>
        <begin position="76"/>
        <end position="94"/>
    </location>
</feature>
<accession>A0ABX7IEX6</accession>
<name>A0ABX7IEX6_9ACTO</name>
<dbReference type="Pfam" id="PF05661">
    <property type="entry name" value="DUF808"/>
    <property type="match status" value="1"/>
</dbReference>
<dbReference type="EMBL" id="CP070228">
    <property type="protein sequence ID" value="QRV01691.1"/>
    <property type="molecule type" value="Genomic_DNA"/>
</dbReference>
<dbReference type="PANTHER" id="PTHR30503">
    <property type="entry name" value="INNER MEMBRANE PROTEIN YEDI"/>
    <property type="match status" value="1"/>
</dbReference>
<feature type="transmembrane region" description="Helical" evidence="1">
    <location>
        <begin position="167"/>
        <end position="189"/>
    </location>
</feature>
<keyword evidence="3" id="KW-1185">Reference proteome</keyword>